<sequence>MVLLLLSIKAELENIAFLEPSDGFDYFFRVKCTSCNEQHPKLVSLNRAEEFEVSGSKGNTAHFVWRCSLCKRGSSAKFDPSKTLSYTEEHSGQLAPFLKIECRGLEFTSFEPRGSWTCHGTTGTVFKDVDLVENDMWTDYDEKVGLPVSVSEFDSEWRRA</sequence>
<dbReference type="OrthoDB" id="10248838at2759"/>
<organism evidence="4 5">
    <name type="scientific">Marasmius oreades</name>
    <name type="common">fairy-ring Marasmius</name>
    <dbReference type="NCBI Taxonomy" id="181124"/>
    <lineage>
        <taxon>Eukaryota</taxon>
        <taxon>Fungi</taxon>
        <taxon>Dikarya</taxon>
        <taxon>Basidiomycota</taxon>
        <taxon>Agaricomycotina</taxon>
        <taxon>Agaricomycetes</taxon>
        <taxon>Agaricomycetidae</taxon>
        <taxon>Agaricales</taxon>
        <taxon>Marasmiineae</taxon>
        <taxon>Marasmiaceae</taxon>
        <taxon>Marasmius</taxon>
    </lineage>
</organism>
<dbReference type="AlphaFoldDB" id="A0A9P7V2J3"/>
<dbReference type="EMBL" id="CM032181">
    <property type="protein sequence ID" value="KAG7099156.1"/>
    <property type="molecule type" value="Genomic_DNA"/>
</dbReference>
<accession>A0A9P7V2J3</accession>
<dbReference type="GO" id="GO:0008270">
    <property type="term" value="F:zinc ion binding"/>
    <property type="evidence" value="ECO:0007669"/>
    <property type="project" value="TreeGrafter"/>
</dbReference>
<dbReference type="PANTHER" id="PTHR12857:SF0">
    <property type="entry name" value="CXXC MOTIF CONTAINING ZINC BINDING PROTEIN"/>
    <property type="match status" value="1"/>
</dbReference>
<dbReference type="Proteomes" id="UP001049176">
    <property type="component" value="Chromosome 1"/>
</dbReference>
<dbReference type="RefSeq" id="XP_043015626.1">
    <property type="nucleotide sequence ID" value="XM_043146921.1"/>
</dbReference>
<dbReference type="GeneID" id="66070103"/>
<comment type="caution">
    <text evidence="4">The sequence shown here is derived from an EMBL/GenBank/DDBJ whole genome shotgun (WGS) entry which is preliminary data.</text>
</comment>
<dbReference type="SUPFAM" id="SSF141678">
    <property type="entry name" value="MAL13P1.257-like"/>
    <property type="match status" value="1"/>
</dbReference>
<protein>
    <recommendedName>
        <fullName evidence="6">DUF866-domain-containing protein</fullName>
    </recommendedName>
</protein>
<dbReference type="InterPro" id="IPR008584">
    <property type="entry name" value="CXXC_Zn-binding_euk"/>
</dbReference>
<comment type="similarity">
    <text evidence="1">Belongs to the UPF0587 family.</text>
</comment>
<keyword evidence="5" id="KW-1185">Reference proteome</keyword>
<name>A0A9P7V2J3_9AGAR</name>
<evidence type="ECO:0008006" key="6">
    <source>
        <dbReference type="Google" id="ProtNLM"/>
    </source>
</evidence>
<dbReference type="Pfam" id="PF05907">
    <property type="entry name" value="CXXC_Zn-b_euk"/>
    <property type="match status" value="1"/>
</dbReference>
<evidence type="ECO:0000256" key="2">
    <source>
        <dbReference type="ARBA" id="ARBA00022723"/>
    </source>
</evidence>
<keyword evidence="2" id="KW-0479">Metal-binding</keyword>
<evidence type="ECO:0000256" key="3">
    <source>
        <dbReference type="ARBA" id="ARBA00022833"/>
    </source>
</evidence>
<dbReference type="PANTHER" id="PTHR12857">
    <property type="entry name" value="CXXC MOTIF CONTAINING ZINC BINDING PROTEIN"/>
    <property type="match status" value="1"/>
</dbReference>
<evidence type="ECO:0000313" key="4">
    <source>
        <dbReference type="EMBL" id="KAG7099156.1"/>
    </source>
</evidence>
<reference evidence="4" key="1">
    <citation type="journal article" date="2021" name="Genome Biol. Evol.">
        <title>The assembled and annotated genome of the fairy-ring fungus Marasmius oreades.</title>
        <authorList>
            <person name="Hiltunen M."/>
            <person name="Ament-Velasquez S.L."/>
            <person name="Johannesson H."/>
        </authorList>
    </citation>
    <scope>NUCLEOTIDE SEQUENCE</scope>
    <source>
        <strain evidence="4">03SP1</strain>
    </source>
</reference>
<gene>
    <name evidence="4" type="ORF">E1B28_001027</name>
</gene>
<keyword evidence="3" id="KW-0862">Zinc</keyword>
<evidence type="ECO:0000313" key="5">
    <source>
        <dbReference type="Proteomes" id="UP001049176"/>
    </source>
</evidence>
<evidence type="ECO:0000256" key="1">
    <source>
        <dbReference type="ARBA" id="ARBA00007818"/>
    </source>
</evidence>
<proteinExistence type="inferred from homology"/>
<dbReference type="KEGG" id="more:E1B28_001027"/>